<keyword evidence="3" id="KW-1185">Reference proteome</keyword>
<dbReference type="Proteomes" id="UP000324748">
    <property type="component" value="Unassembled WGS sequence"/>
</dbReference>
<dbReference type="EMBL" id="VSWC01000119">
    <property type="protein sequence ID" value="KAA1082783.1"/>
    <property type="molecule type" value="Genomic_DNA"/>
</dbReference>
<feature type="compositionally biased region" description="Polar residues" evidence="1">
    <location>
        <begin position="13"/>
        <end position="31"/>
    </location>
</feature>
<organism evidence="2 3">
    <name type="scientific">Puccinia graminis f. sp. tritici</name>
    <dbReference type="NCBI Taxonomy" id="56615"/>
    <lineage>
        <taxon>Eukaryota</taxon>
        <taxon>Fungi</taxon>
        <taxon>Dikarya</taxon>
        <taxon>Basidiomycota</taxon>
        <taxon>Pucciniomycotina</taxon>
        <taxon>Pucciniomycetes</taxon>
        <taxon>Pucciniales</taxon>
        <taxon>Pucciniaceae</taxon>
        <taxon>Puccinia</taxon>
    </lineage>
</organism>
<accession>A0A5B0N2F7</accession>
<dbReference type="OrthoDB" id="2515404at2759"/>
<gene>
    <name evidence="2" type="ORF">PGT21_014456</name>
</gene>
<sequence length="276" mass="31187">MVSARSRVLAEETQYQEYDGTTTESDSSASKTHARITAVHLDYILFMENTALTAGGSQAAAPSPNQVWSRMVAKPPPPPWKQNLKALTWSQFQSGVIEHLRPVEDYFDRFLERQNLAGLIHWIAMISGNSTYSIKNAVEITSPQDFKLFVREALLRFPAKVIFRLEMNDPRETKRSRSRFGPPEVRATLERHHKRQQINPKSDDAGGEALLNMVADVRESIHLNSGGNGSEYPSFVNPEDPSMEMRVLYKEIWDWAKAILAEEDGVDLTHPPQGPK</sequence>
<comment type="caution">
    <text evidence="2">The sequence shown here is derived from an EMBL/GenBank/DDBJ whole genome shotgun (WGS) entry which is preliminary data.</text>
</comment>
<evidence type="ECO:0000313" key="3">
    <source>
        <dbReference type="Proteomes" id="UP000324748"/>
    </source>
</evidence>
<proteinExistence type="predicted"/>
<dbReference type="AlphaFoldDB" id="A0A5B0N2F7"/>
<feature type="region of interest" description="Disordered" evidence="1">
    <location>
        <begin position="1"/>
        <end position="31"/>
    </location>
</feature>
<evidence type="ECO:0000256" key="1">
    <source>
        <dbReference type="SAM" id="MobiDB-lite"/>
    </source>
</evidence>
<reference evidence="2 3" key="1">
    <citation type="submission" date="2019-05" db="EMBL/GenBank/DDBJ databases">
        <title>Emergence of the Ug99 lineage of the wheat stem rust pathogen through somatic hybridization.</title>
        <authorList>
            <person name="Li F."/>
            <person name="Upadhyaya N.M."/>
            <person name="Sperschneider J."/>
            <person name="Matny O."/>
            <person name="Nguyen-Phuc H."/>
            <person name="Mago R."/>
            <person name="Raley C."/>
            <person name="Miller M.E."/>
            <person name="Silverstein K.A.T."/>
            <person name="Henningsen E."/>
            <person name="Hirsch C.D."/>
            <person name="Visser B."/>
            <person name="Pretorius Z.A."/>
            <person name="Steffenson B.J."/>
            <person name="Schwessinger B."/>
            <person name="Dodds P.N."/>
            <person name="Figueroa M."/>
        </authorList>
    </citation>
    <scope>NUCLEOTIDE SEQUENCE [LARGE SCALE GENOMIC DNA]</scope>
    <source>
        <strain evidence="2">21-0</strain>
    </source>
</reference>
<evidence type="ECO:0000313" key="2">
    <source>
        <dbReference type="EMBL" id="KAA1082783.1"/>
    </source>
</evidence>
<name>A0A5B0N2F7_PUCGR</name>
<protein>
    <submittedName>
        <fullName evidence="2">Uncharacterized protein</fullName>
    </submittedName>
</protein>